<evidence type="ECO:0000313" key="4">
    <source>
        <dbReference type="EMBL" id="OSJ28635.1"/>
    </source>
</evidence>
<evidence type="ECO:0000313" key="7">
    <source>
        <dbReference type="Proteomes" id="UP000193335"/>
    </source>
</evidence>
<reference evidence="4 7" key="3">
    <citation type="submission" date="2017-03" db="EMBL/GenBank/DDBJ databases">
        <title>Whole genome sequences of fourteen strains of Bradyrhizobium canariense and one strain of Bradyrhizobium japonicum isolated from Lupinus (Papilionoideae: Genisteae) species in Algeria.</title>
        <authorList>
            <person name="Crovadore J."/>
            <person name="Chekireb D."/>
            <person name="Brachmann A."/>
            <person name="Chablais R."/>
            <person name="Cochard B."/>
            <person name="Lefort F."/>
        </authorList>
    </citation>
    <scope>NUCLEOTIDE SEQUENCE [LARGE SCALE GENOMIC DNA]</scope>
    <source>
        <strain evidence="4 7">UBMA197</strain>
    </source>
</reference>
<dbReference type="RefSeq" id="WP_028157550.1">
    <property type="nucleotide sequence ID" value="NZ_CP017637.1"/>
</dbReference>
<reference evidence="3 8" key="4">
    <citation type="submission" date="2024-06" db="EMBL/GenBank/DDBJ databases">
        <title>Genomic Encyclopedia of Type Strains, Phase V (KMG-V): Genome sequencing to study the core and pangenomes of soil and plant-associated prokaryotes.</title>
        <authorList>
            <person name="Whitman W."/>
        </authorList>
    </citation>
    <scope>NUCLEOTIDE SEQUENCE [LARGE SCALE GENOMIC DNA]</scope>
    <source>
        <strain evidence="3 8">USDA 160</strain>
    </source>
</reference>
<organism evidence="2 5">
    <name type="scientific">Bradyrhizobium japonicum</name>
    <dbReference type="NCBI Taxonomy" id="375"/>
    <lineage>
        <taxon>Bacteria</taxon>
        <taxon>Pseudomonadati</taxon>
        <taxon>Pseudomonadota</taxon>
        <taxon>Alphaproteobacteria</taxon>
        <taxon>Hyphomicrobiales</taxon>
        <taxon>Nitrobacteraceae</taxon>
        <taxon>Bradyrhizobium</taxon>
    </lineage>
</organism>
<accession>A0A0A3XQH4</accession>
<proteinExistence type="predicted"/>
<dbReference type="EMBL" id="JRPN01000020">
    <property type="protein sequence ID" value="KGT76645.1"/>
    <property type="molecule type" value="Genomic_DNA"/>
</dbReference>
<reference evidence="2 5" key="1">
    <citation type="submission" date="2014-09" db="EMBL/GenBank/DDBJ databases">
        <title>Draft genome of Bradyrhizobium japonicum Is-34.</title>
        <authorList>
            <person name="Tsurumaru H."/>
            <person name="Yamakawa T."/>
            <person name="Hashimoto S."/>
            <person name="Okizaki K."/>
            <person name="Kanesaki Y."/>
            <person name="Yoshikawa H."/>
            <person name="Yajima S."/>
        </authorList>
    </citation>
    <scope>NUCLEOTIDE SEQUENCE [LARGE SCALE GENOMIC DNA]</scope>
    <source>
        <strain evidence="2 5">Is-34</strain>
    </source>
</reference>
<evidence type="ECO:0000313" key="8">
    <source>
        <dbReference type="Proteomes" id="UP001549291"/>
    </source>
</evidence>
<evidence type="ECO:0000313" key="2">
    <source>
        <dbReference type="EMBL" id="KGT76645.1"/>
    </source>
</evidence>
<evidence type="ECO:0000313" key="3">
    <source>
        <dbReference type="EMBL" id="MET4722347.1"/>
    </source>
</evidence>
<dbReference type="STRING" id="375.BKD09_RS29660"/>
<dbReference type="EMBL" id="NAFL01000269">
    <property type="protein sequence ID" value="OSJ28635.1"/>
    <property type="molecule type" value="Genomic_DNA"/>
</dbReference>
<reference evidence="1 6" key="2">
    <citation type="submission" date="2016-11" db="EMBL/GenBank/DDBJ databases">
        <title>Complete Genome Sequence of Bradyrhizobium sp. strain J5, an isolated from soybean nodule in Hokkaido.</title>
        <authorList>
            <person name="Kanehara K."/>
        </authorList>
    </citation>
    <scope>NUCLEOTIDE SEQUENCE [LARGE SCALE GENOMIC DNA]</scope>
    <source>
        <strain evidence="1 6">J5</strain>
    </source>
</reference>
<gene>
    <name evidence="3" type="ORF">ABIF63_006453</name>
    <name evidence="1" type="ORF">BKD09_29660</name>
    <name evidence="4" type="ORF">BSZ19_29965</name>
    <name evidence="2" type="ORF">MA20_28170</name>
</gene>
<evidence type="ECO:0000313" key="1">
    <source>
        <dbReference type="EMBL" id="APG12510.1"/>
    </source>
</evidence>
<evidence type="ECO:0000313" key="6">
    <source>
        <dbReference type="Proteomes" id="UP000181962"/>
    </source>
</evidence>
<dbReference type="OrthoDB" id="8242286at2"/>
<dbReference type="EMBL" id="JBEPTQ010000002">
    <property type="protein sequence ID" value="MET4722347.1"/>
    <property type="molecule type" value="Genomic_DNA"/>
</dbReference>
<protein>
    <submittedName>
        <fullName evidence="2">Uncharacterized protein</fullName>
    </submittedName>
</protein>
<dbReference type="AlphaFoldDB" id="A0A0A3XQH4"/>
<dbReference type="Proteomes" id="UP000181962">
    <property type="component" value="Chromosome"/>
</dbReference>
<dbReference type="EMBL" id="CP017637">
    <property type="protein sequence ID" value="APG12510.1"/>
    <property type="molecule type" value="Genomic_DNA"/>
</dbReference>
<dbReference type="Proteomes" id="UP000030377">
    <property type="component" value="Unassembled WGS sequence"/>
</dbReference>
<dbReference type="Proteomes" id="UP000193335">
    <property type="component" value="Unassembled WGS sequence"/>
</dbReference>
<name>A0A0A3XQH4_BRAJP</name>
<evidence type="ECO:0000313" key="5">
    <source>
        <dbReference type="Proteomes" id="UP000030377"/>
    </source>
</evidence>
<dbReference type="Proteomes" id="UP001549291">
    <property type="component" value="Unassembled WGS sequence"/>
</dbReference>
<keyword evidence="8" id="KW-1185">Reference proteome</keyword>
<sequence>MSIRCTVESAFFIAWSFLEQSGELGPPDETANTILDAIEAQLRTGERRQLMLANKAIGAYRKQVAQSRLLAERQIRLG</sequence>